<evidence type="ECO:0000256" key="1">
    <source>
        <dbReference type="ARBA" id="ARBA00022448"/>
    </source>
</evidence>
<dbReference type="InterPro" id="IPR003439">
    <property type="entry name" value="ABC_transporter-like_ATP-bd"/>
</dbReference>
<feature type="domain" description="ABC transporter" evidence="10">
    <location>
        <begin position="25"/>
        <end position="259"/>
    </location>
</feature>
<dbReference type="Gene3D" id="3.40.50.300">
    <property type="entry name" value="P-loop containing nucleotide triphosphate hydrolases"/>
    <property type="match status" value="1"/>
</dbReference>
<feature type="domain" description="Mop" evidence="11">
    <location>
        <begin position="334"/>
        <end position="414"/>
    </location>
</feature>
<keyword evidence="2" id="KW-1003">Cell membrane</keyword>
<accession>A0ABT1N1G9</accession>
<dbReference type="InterPro" id="IPR050334">
    <property type="entry name" value="Molybdenum_import_ModC"/>
</dbReference>
<evidence type="ECO:0000313" key="12">
    <source>
        <dbReference type="EMBL" id="MCQ1058581.1"/>
    </source>
</evidence>
<organism evidence="12 13">
    <name type="scientific">Photobacterium pectinilyticum</name>
    <dbReference type="NCBI Taxonomy" id="2906793"/>
    <lineage>
        <taxon>Bacteria</taxon>
        <taxon>Pseudomonadati</taxon>
        <taxon>Pseudomonadota</taxon>
        <taxon>Gammaproteobacteria</taxon>
        <taxon>Vibrionales</taxon>
        <taxon>Vibrionaceae</taxon>
        <taxon>Photobacterium</taxon>
    </lineage>
</organism>
<evidence type="ECO:0000256" key="2">
    <source>
        <dbReference type="ARBA" id="ARBA00022475"/>
    </source>
</evidence>
<dbReference type="InterPro" id="IPR003593">
    <property type="entry name" value="AAA+_ATPase"/>
</dbReference>
<keyword evidence="6 12" id="KW-0067">ATP-binding</keyword>
<keyword evidence="7" id="KW-1278">Translocase</keyword>
<sequence length="414" mass="46193">MMINGNTLTSHLVEGVKQQGVSQNATADDLRIRIEQSYKGFTLDVDLRIPMRGVTVLFGPSGCGKTTCLRALAGLNRFDSADITFGKEVWQDKNNFVPVYQRGIGYIFQEPALFPHLSVRDNLKFGMKRIPKSEHRVELDELLDLLNVGHLLERRPNGLSGGEKQRVAIARALLTSPRLLLMDEPLSALDSQIKREILPYLERLHQYLQIPIVYVTHSVEELTRLADHLVLLKEGSMIAKGDPATLLMSPQHQHAFGQSAGVLLNVLNAESANDGLIKFWCGQEQGSAVPIWITLGESESRYSEQKEELAQYRDRYRCRVLATDVSIALDRPTNTSIINLLPARLVSINSSEEMGHFDNHQVDHSLSKAVEVLLKLQLASGECILAQISMASLRRLNLVIGQHVWAQIKAVAVL</sequence>
<evidence type="ECO:0000256" key="8">
    <source>
        <dbReference type="ARBA" id="ARBA00023136"/>
    </source>
</evidence>
<dbReference type="RefSeq" id="WP_255042531.1">
    <property type="nucleotide sequence ID" value="NZ_JANEYT010000021.1"/>
</dbReference>
<keyword evidence="5" id="KW-0547">Nucleotide-binding</keyword>
<evidence type="ECO:0000256" key="4">
    <source>
        <dbReference type="ARBA" id="ARBA00022519"/>
    </source>
</evidence>
<keyword evidence="4" id="KW-0997">Cell inner membrane</keyword>
<dbReference type="PROSITE" id="PS00211">
    <property type="entry name" value="ABC_TRANSPORTER_1"/>
    <property type="match status" value="1"/>
</dbReference>
<dbReference type="GO" id="GO:0005524">
    <property type="term" value="F:ATP binding"/>
    <property type="evidence" value="ECO:0007669"/>
    <property type="project" value="UniProtKB-KW"/>
</dbReference>
<reference evidence="12 13" key="1">
    <citation type="submission" date="2022-07" db="EMBL/GenBank/DDBJ databases">
        <title>Photobacterium pectinilyticum sp. nov., a marine bacterium isolated from surface seawater of Qingdao offshore.</title>
        <authorList>
            <person name="Wang X."/>
        </authorList>
    </citation>
    <scope>NUCLEOTIDE SEQUENCE [LARGE SCALE GENOMIC DNA]</scope>
    <source>
        <strain evidence="12 13">ZSDE20</strain>
    </source>
</reference>
<protein>
    <submittedName>
        <fullName evidence="12">Molybdenum ABC transporter ATP-binding protein</fullName>
    </submittedName>
</protein>
<keyword evidence="1" id="KW-0813">Transport</keyword>
<gene>
    <name evidence="12" type="primary">modC</name>
    <name evidence="12" type="ORF">NHN17_10960</name>
</gene>
<dbReference type="SMART" id="SM00382">
    <property type="entry name" value="AAA"/>
    <property type="match status" value="1"/>
</dbReference>
<dbReference type="Pfam" id="PF00005">
    <property type="entry name" value="ABC_tran"/>
    <property type="match status" value="1"/>
</dbReference>
<keyword evidence="8" id="KW-0472">Membrane</keyword>
<dbReference type="Proteomes" id="UP001524460">
    <property type="component" value="Unassembled WGS sequence"/>
</dbReference>
<dbReference type="InterPro" id="IPR011868">
    <property type="entry name" value="ModC_ABC_ATP-bd"/>
</dbReference>
<dbReference type="PROSITE" id="PS50893">
    <property type="entry name" value="ABC_TRANSPORTER_2"/>
    <property type="match status" value="1"/>
</dbReference>
<evidence type="ECO:0000256" key="5">
    <source>
        <dbReference type="ARBA" id="ARBA00022741"/>
    </source>
</evidence>
<dbReference type="SUPFAM" id="SSF52540">
    <property type="entry name" value="P-loop containing nucleoside triphosphate hydrolases"/>
    <property type="match status" value="1"/>
</dbReference>
<dbReference type="PANTHER" id="PTHR43514">
    <property type="entry name" value="ABC TRANSPORTER I FAMILY MEMBER 10"/>
    <property type="match status" value="1"/>
</dbReference>
<keyword evidence="13" id="KW-1185">Reference proteome</keyword>
<dbReference type="PANTHER" id="PTHR43514:SF10">
    <property type="entry name" value="MOLYBDENUM IMPORT ATP-BINDING PROTEIN MODC 2"/>
    <property type="match status" value="1"/>
</dbReference>
<evidence type="ECO:0000259" key="10">
    <source>
        <dbReference type="PROSITE" id="PS50893"/>
    </source>
</evidence>
<name>A0ABT1N1G9_9GAMM</name>
<keyword evidence="3 9" id="KW-0500">Molybdenum</keyword>
<dbReference type="InterPro" id="IPR008995">
    <property type="entry name" value="Mo/tungstate-bd_C_term_dom"/>
</dbReference>
<dbReference type="InterPro" id="IPR027417">
    <property type="entry name" value="P-loop_NTPase"/>
</dbReference>
<dbReference type="NCBIfam" id="TIGR02142">
    <property type="entry name" value="modC_ABC"/>
    <property type="match status" value="1"/>
</dbReference>
<comment type="caution">
    <text evidence="12">The sequence shown here is derived from an EMBL/GenBank/DDBJ whole genome shotgun (WGS) entry which is preliminary data.</text>
</comment>
<evidence type="ECO:0000256" key="6">
    <source>
        <dbReference type="ARBA" id="ARBA00022840"/>
    </source>
</evidence>
<evidence type="ECO:0000256" key="3">
    <source>
        <dbReference type="ARBA" id="ARBA00022505"/>
    </source>
</evidence>
<dbReference type="EMBL" id="JANEYT010000021">
    <property type="protein sequence ID" value="MCQ1058581.1"/>
    <property type="molecule type" value="Genomic_DNA"/>
</dbReference>
<dbReference type="SUPFAM" id="SSF50331">
    <property type="entry name" value="MOP-like"/>
    <property type="match status" value="1"/>
</dbReference>
<dbReference type="PROSITE" id="PS51866">
    <property type="entry name" value="MOP"/>
    <property type="match status" value="1"/>
</dbReference>
<dbReference type="InterPro" id="IPR004606">
    <property type="entry name" value="Mop_domain"/>
</dbReference>
<evidence type="ECO:0000256" key="7">
    <source>
        <dbReference type="ARBA" id="ARBA00022967"/>
    </source>
</evidence>
<dbReference type="InterPro" id="IPR017871">
    <property type="entry name" value="ABC_transporter-like_CS"/>
</dbReference>
<dbReference type="Gene3D" id="2.40.50.100">
    <property type="match status" value="1"/>
</dbReference>
<proteinExistence type="predicted"/>
<dbReference type="InterPro" id="IPR005116">
    <property type="entry name" value="Transp-assoc_OB_typ1"/>
</dbReference>
<evidence type="ECO:0000256" key="9">
    <source>
        <dbReference type="PROSITE-ProRule" id="PRU01213"/>
    </source>
</evidence>
<evidence type="ECO:0000259" key="11">
    <source>
        <dbReference type="PROSITE" id="PS51866"/>
    </source>
</evidence>
<dbReference type="Pfam" id="PF03459">
    <property type="entry name" value="TOBE"/>
    <property type="match status" value="1"/>
</dbReference>
<evidence type="ECO:0000313" key="13">
    <source>
        <dbReference type="Proteomes" id="UP001524460"/>
    </source>
</evidence>